<dbReference type="KEGG" id="mehf:MmiHf6_13430"/>
<dbReference type="GeneID" id="85195930"/>
<dbReference type="AlphaFoldDB" id="A0AA96V2R9"/>
<accession>A0AA96V2R9</accession>
<evidence type="ECO:0000313" key="2">
    <source>
        <dbReference type="Proteomes" id="UP001302978"/>
    </source>
</evidence>
<dbReference type="Proteomes" id="UP001302978">
    <property type="component" value="Chromosome"/>
</dbReference>
<gene>
    <name evidence="1" type="ORF">MmiHf6_13430</name>
</gene>
<keyword evidence="2" id="KW-1185">Reference proteome</keyword>
<reference evidence="1 2" key="1">
    <citation type="submission" date="2023-07" db="EMBL/GenBank/DDBJ databases">
        <title>Closed genoem sequence of Methanomicrococcus sp. Hf6.</title>
        <authorList>
            <person name="Poehlein A."/>
            <person name="Protasov E."/>
            <person name="Platt K."/>
            <person name="Reeh H."/>
            <person name="Daniel R."/>
            <person name="Brune A."/>
        </authorList>
    </citation>
    <scope>NUCLEOTIDE SEQUENCE [LARGE SCALE GENOMIC DNA]</scope>
    <source>
        <strain evidence="1 2">Hf6</strain>
    </source>
</reference>
<dbReference type="RefSeq" id="WP_316557191.1">
    <property type="nucleotide sequence ID" value="NZ_CP131059.1"/>
</dbReference>
<proteinExistence type="predicted"/>
<protein>
    <submittedName>
        <fullName evidence="1">Uncharacterized protein</fullName>
    </submittedName>
</protein>
<evidence type="ECO:0000313" key="1">
    <source>
        <dbReference type="EMBL" id="WNY24018.1"/>
    </source>
</evidence>
<dbReference type="EMBL" id="CP131059">
    <property type="protein sequence ID" value="WNY24018.1"/>
    <property type="molecule type" value="Genomic_DNA"/>
</dbReference>
<organism evidence="1 2">
    <name type="scientific">Methanimicrococcus hongohii</name>
    <dbReference type="NCBI Taxonomy" id="3028295"/>
    <lineage>
        <taxon>Archaea</taxon>
        <taxon>Methanobacteriati</taxon>
        <taxon>Methanobacteriota</taxon>
        <taxon>Stenosarchaea group</taxon>
        <taxon>Methanomicrobia</taxon>
        <taxon>Methanosarcinales</taxon>
        <taxon>Methanosarcinaceae</taxon>
        <taxon>Methanimicrococcus</taxon>
    </lineage>
</organism>
<sequence>MRRESMSEILRPTGRVIKFTQEELEEIERYNVYAEKLLKRDIKKMEEKYKDREIEFIS</sequence>
<name>A0AA96V2R9_9EURY</name>